<name>A0A0R3SBP8_HYMDI</name>
<dbReference type="Proteomes" id="UP000274504">
    <property type="component" value="Unassembled WGS sequence"/>
</dbReference>
<feature type="region of interest" description="Disordered" evidence="1">
    <location>
        <begin position="88"/>
        <end position="110"/>
    </location>
</feature>
<accession>A0A0R3SBP8</accession>
<feature type="compositionally biased region" description="Acidic residues" evidence="1">
    <location>
        <begin position="7"/>
        <end position="19"/>
    </location>
</feature>
<proteinExistence type="predicted"/>
<dbReference type="EMBL" id="UYSG01000411">
    <property type="protein sequence ID" value="VDL19385.1"/>
    <property type="molecule type" value="Genomic_DNA"/>
</dbReference>
<evidence type="ECO:0000313" key="3">
    <source>
        <dbReference type="Proteomes" id="UP000274504"/>
    </source>
</evidence>
<protein>
    <submittedName>
        <fullName evidence="2 4">Uncharacterized protein</fullName>
    </submittedName>
</protein>
<dbReference type="WBParaSite" id="HDID_0000192301-mRNA-1">
    <property type="protein sequence ID" value="HDID_0000192301-mRNA-1"/>
    <property type="gene ID" value="HDID_0000192301"/>
</dbReference>
<gene>
    <name evidence="2" type="ORF">HDID_LOCUS1924</name>
</gene>
<evidence type="ECO:0000256" key="1">
    <source>
        <dbReference type="SAM" id="MobiDB-lite"/>
    </source>
</evidence>
<reference evidence="4" key="1">
    <citation type="submission" date="2017-02" db="UniProtKB">
        <authorList>
            <consortium name="WormBaseParasite"/>
        </authorList>
    </citation>
    <scope>IDENTIFICATION</scope>
</reference>
<sequence length="110" mass="12533">MKTSIEEIAEKEEEQEEDTDRATSTTSLNEFLLLEYLCELAEEEKSSGLLHSRKVDLNSADLDIKKIGKSAVRIVVIKWSAALIGVRQTPPVEEEEDKEKFDPSAQRRRL</sequence>
<reference evidence="2 3" key="2">
    <citation type="submission" date="2018-11" db="EMBL/GenBank/DDBJ databases">
        <authorList>
            <consortium name="Pathogen Informatics"/>
        </authorList>
    </citation>
    <scope>NUCLEOTIDE SEQUENCE [LARGE SCALE GENOMIC DNA]</scope>
</reference>
<evidence type="ECO:0000313" key="4">
    <source>
        <dbReference type="WBParaSite" id="HDID_0000192301-mRNA-1"/>
    </source>
</evidence>
<organism evidence="4">
    <name type="scientific">Hymenolepis diminuta</name>
    <name type="common">Rat tapeworm</name>
    <dbReference type="NCBI Taxonomy" id="6216"/>
    <lineage>
        <taxon>Eukaryota</taxon>
        <taxon>Metazoa</taxon>
        <taxon>Spiralia</taxon>
        <taxon>Lophotrochozoa</taxon>
        <taxon>Platyhelminthes</taxon>
        <taxon>Cestoda</taxon>
        <taxon>Eucestoda</taxon>
        <taxon>Cyclophyllidea</taxon>
        <taxon>Hymenolepididae</taxon>
        <taxon>Hymenolepis</taxon>
    </lineage>
</organism>
<evidence type="ECO:0000313" key="2">
    <source>
        <dbReference type="EMBL" id="VDL19385.1"/>
    </source>
</evidence>
<dbReference type="AlphaFoldDB" id="A0A0R3SBP8"/>
<feature type="region of interest" description="Disordered" evidence="1">
    <location>
        <begin position="1"/>
        <end position="26"/>
    </location>
</feature>